<dbReference type="AlphaFoldDB" id="R8BFZ1"/>
<dbReference type="GeneID" id="19326893"/>
<sequence>MATATGAQATSLSSANIRNTDVHTNPGVDLNDQQKLVVGSILDHLSLWSKDATFTDPLTIATGYKKYAAQCNKYTVKGIKKDQVIDSVVKIFLGADGKIEKVEDRWNNSLPDGAVSQRVLAMFALVYSSVPLMSGPKRSLAAHNAHSFEKSIN</sequence>
<protein>
    <submittedName>
        <fullName evidence="1">Uncharacterized protein</fullName>
    </submittedName>
</protein>
<reference evidence="2" key="1">
    <citation type="journal article" date="2013" name="Genome Announc.">
        <title>Draft genome sequence of the ascomycete Phaeoacremonium aleophilum strain UCR-PA7, a causal agent of the esca disease complex in grapevines.</title>
        <authorList>
            <person name="Blanco-Ulate B."/>
            <person name="Rolshausen P."/>
            <person name="Cantu D."/>
        </authorList>
    </citation>
    <scope>NUCLEOTIDE SEQUENCE [LARGE SCALE GENOMIC DNA]</scope>
    <source>
        <strain evidence="2">UCR-PA7</strain>
    </source>
</reference>
<dbReference type="HOGENOM" id="CLU_1714593_0_0_1"/>
<dbReference type="PANTHER" id="PTHR34213">
    <property type="entry name" value="NUCLEAR TRANSPORT FACTOR 2 (NTF2) FAMILY PROTEIN"/>
    <property type="match status" value="1"/>
</dbReference>
<dbReference type="PANTHER" id="PTHR34213:SF2">
    <property type="entry name" value="NUCLEAR TRANSPORT FACTOR 2 (NTF2) FAMILY PROTEIN"/>
    <property type="match status" value="1"/>
</dbReference>
<accession>R8BFZ1</accession>
<dbReference type="KEGG" id="tmn:UCRPA7_6256"/>
<dbReference type="OrthoDB" id="2400485at2759"/>
<dbReference type="EMBL" id="KB933225">
    <property type="protein sequence ID" value="EON98215.1"/>
    <property type="molecule type" value="Genomic_DNA"/>
</dbReference>
<gene>
    <name evidence="1" type="ORF">UCRPA7_6256</name>
</gene>
<evidence type="ECO:0000313" key="1">
    <source>
        <dbReference type="EMBL" id="EON98215.1"/>
    </source>
</evidence>
<proteinExistence type="predicted"/>
<dbReference type="eggNOG" id="ENOG502S8KX">
    <property type="taxonomic scope" value="Eukaryota"/>
</dbReference>
<name>R8BFZ1_PHAM7</name>
<organism evidence="1 2">
    <name type="scientific">Phaeoacremonium minimum (strain UCR-PA7)</name>
    <name type="common">Esca disease fungus</name>
    <name type="synonym">Togninia minima</name>
    <dbReference type="NCBI Taxonomy" id="1286976"/>
    <lineage>
        <taxon>Eukaryota</taxon>
        <taxon>Fungi</taxon>
        <taxon>Dikarya</taxon>
        <taxon>Ascomycota</taxon>
        <taxon>Pezizomycotina</taxon>
        <taxon>Sordariomycetes</taxon>
        <taxon>Sordariomycetidae</taxon>
        <taxon>Togniniales</taxon>
        <taxon>Togniniaceae</taxon>
        <taxon>Phaeoacremonium</taxon>
    </lineage>
</organism>
<dbReference type="RefSeq" id="XP_007916986.1">
    <property type="nucleotide sequence ID" value="XM_007918795.1"/>
</dbReference>
<evidence type="ECO:0000313" key="2">
    <source>
        <dbReference type="Proteomes" id="UP000014074"/>
    </source>
</evidence>
<dbReference type="Proteomes" id="UP000014074">
    <property type="component" value="Unassembled WGS sequence"/>
</dbReference>
<keyword evidence="2" id="KW-1185">Reference proteome</keyword>